<reference evidence="2 3" key="1">
    <citation type="submission" date="2016-10" db="EMBL/GenBank/DDBJ databases">
        <title>Draft genome sequence of Coniochaeta ligniaria NRRL30616, a lignocellulolytic fungus for bioabatement of inhibitors in plant biomass hydrolysates.</title>
        <authorList>
            <consortium name="DOE Joint Genome Institute"/>
            <person name="Jimenez D.J."/>
            <person name="Hector R.E."/>
            <person name="Riley R."/>
            <person name="Sun H."/>
            <person name="Grigoriev I.V."/>
            <person name="Van Elsas J.D."/>
            <person name="Nichols N.N."/>
        </authorList>
    </citation>
    <scope>NUCLEOTIDE SEQUENCE [LARGE SCALE GENOMIC DNA]</scope>
    <source>
        <strain evidence="2 3">NRRL 30616</strain>
    </source>
</reference>
<keyword evidence="3" id="KW-1185">Reference proteome</keyword>
<evidence type="ECO:0000313" key="2">
    <source>
        <dbReference type="EMBL" id="OIW33153.1"/>
    </source>
</evidence>
<evidence type="ECO:0008006" key="4">
    <source>
        <dbReference type="Google" id="ProtNLM"/>
    </source>
</evidence>
<dbReference type="EMBL" id="KV875094">
    <property type="protein sequence ID" value="OIW33153.1"/>
    <property type="molecule type" value="Genomic_DNA"/>
</dbReference>
<proteinExistence type="predicted"/>
<evidence type="ECO:0000256" key="1">
    <source>
        <dbReference type="SAM" id="SignalP"/>
    </source>
</evidence>
<sequence length="113" mass="11738">MLSSLLHPVLLALLVLASPTAAVNNCTTFPSWTISDFKSTTTDSVGSGGSASFKLVNNLTGASDSLNCSLQVNYRCIFAGTPSDANLTVNVAVRAESLTLLLDESVQCPGRTS</sequence>
<keyword evidence="1" id="KW-0732">Signal</keyword>
<dbReference type="OrthoDB" id="5212343at2759"/>
<organism evidence="2 3">
    <name type="scientific">Coniochaeta ligniaria NRRL 30616</name>
    <dbReference type="NCBI Taxonomy" id="1408157"/>
    <lineage>
        <taxon>Eukaryota</taxon>
        <taxon>Fungi</taxon>
        <taxon>Dikarya</taxon>
        <taxon>Ascomycota</taxon>
        <taxon>Pezizomycotina</taxon>
        <taxon>Sordariomycetes</taxon>
        <taxon>Sordariomycetidae</taxon>
        <taxon>Coniochaetales</taxon>
        <taxon>Coniochaetaceae</taxon>
        <taxon>Coniochaeta</taxon>
    </lineage>
</organism>
<protein>
    <recommendedName>
        <fullName evidence="4">AA1-like domain-containing protein</fullName>
    </recommendedName>
</protein>
<feature type="signal peptide" evidence="1">
    <location>
        <begin position="1"/>
        <end position="22"/>
    </location>
</feature>
<dbReference type="Proteomes" id="UP000182658">
    <property type="component" value="Unassembled WGS sequence"/>
</dbReference>
<evidence type="ECO:0000313" key="3">
    <source>
        <dbReference type="Proteomes" id="UP000182658"/>
    </source>
</evidence>
<feature type="chain" id="PRO_5013063336" description="AA1-like domain-containing protein" evidence="1">
    <location>
        <begin position="23"/>
        <end position="113"/>
    </location>
</feature>
<dbReference type="AlphaFoldDB" id="A0A1J7JIF7"/>
<name>A0A1J7JIF7_9PEZI</name>
<accession>A0A1J7JIF7</accession>
<gene>
    <name evidence="2" type="ORF">CONLIGDRAFT_163372</name>
</gene>
<dbReference type="InParanoid" id="A0A1J7JIF7"/>